<reference evidence="2 3" key="1">
    <citation type="submission" date="2016-11" db="EMBL/GenBank/DDBJ databases">
        <authorList>
            <person name="Jaros S."/>
            <person name="Januszkiewicz K."/>
            <person name="Wedrychowicz H."/>
        </authorList>
    </citation>
    <scope>NUCLEOTIDE SEQUENCE [LARGE SCALE GENOMIC DNA]</scope>
    <source>
        <strain evidence="2 3">DSM 15930</strain>
    </source>
</reference>
<name>A0A1M7MPS5_9FIRM</name>
<proteinExistence type="predicted"/>
<dbReference type="GO" id="GO:0042578">
    <property type="term" value="F:phosphoric ester hydrolase activity"/>
    <property type="evidence" value="ECO:0007669"/>
    <property type="project" value="TreeGrafter"/>
</dbReference>
<organism evidence="2 3">
    <name type="scientific">Anaerosporobacter mobilis DSM 15930</name>
    <dbReference type="NCBI Taxonomy" id="1120996"/>
    <lineage>
        <taxon>Bacteria</taxon>
        <taxon>Bacillati</taxon>
        <taxon>Bacillota</taxon>
        <taxon>Clostridia</taxon>
        <taxon>Lachnospirales</taxon>
        <taxon>Lachnospiraceae</taxon>
        <taxon>Anaerosporobacter</taxon>
    </lineage>
</organism>
<dbReference type="CDD" id="cd07437">
    <property type="entry name" value="PHP_HisPPase_Ycdx_like"/>
    <property type="match status" value="1"/>
</dbReference>
<dbReference type="PANTHER" id="PTHR36928:SF1">
    <property type="entry name" value="PHOSPHATASE YCDX-RELATED"/>
    <property type="match status" value="1"/>
</dbReference>
<feature type="domain" description="Polymerase/histidinol phosphatase N-terminal" evidence="1">
    <location>
        <begin position="5"/>
        <end position="79"/>
    </location>
</feature>
<evidence type="ECO:0000313" key="2">
    <source>
        <dbReference type="EMBL" id="SHM92942.1"/>
    </source>
</evidence>
<dbReference type="NCBIfam" id="NF006702">
    <property type="entry name" value="PRK09248.1"/>
    <property type="match status" value="1"/>
</dbReference>
<dbReference type="InterPro" id="IPR003141">
    <property type="entry name" value="Pol/His_phosphatase_N"/>
</dbReference>
<dbReference type="RefSeq" id="WP_073290581.1">
    <property type="nucleotide sequence ID" value="NZ_FRCP01000022.1"/>
</dbReference>
<evidence type="ECO:0000313" key="3">
    <source>
        <dbReference type="Proteomes" id="UP000184038"/>
    </source>
</evidence>
<dbReference type="EMBL" id="FRCP01000022">
    <property type="protein sequence ID" value="SHM92942.1"/>
    <property type="molecule type" value="Genomic_DNA"/>
</dbReference>
<protein>
    <submittedName>
        <fullName evidence="2">Putative hydrolase</fullName>
    </submittedName>
</protein>
<dbReference type="AlphaFoldDB" id="A0A1M7MPS5"/>
<dbReference type="InterPro" id="IPR016195">
    <property type="entry name" value="Pol/histidinol_Pase-like"/>
</dbReference>
<dbReference type="Pfam" id="PF02811">
    <property type="entry name" value="PHP"/>
    <property type="match status" value="1"/>
</dbReference>
<keyword evidence="3" id="KW-1185">Reference proteome</keyword>
<accession>A0A1M7MPS5</accession>
<evidence type="ECO:0000259" key="1">
    <source>
        <dbReference type="SMART" id="SM00481"/>
    </source>
</evidence>
<dbReference type="Gene3D" id="3.20.20.140">
    <property type="entry name" value="Metal-dependent hydrolases"/>
    <property type="match status" value="1"/>
</dbReference>
<dbReference type="PANTHER" id="PTHR36928">
    <property type="entry name" value="PHOSPHATASE YCDX-RELATED"/>
    <property type="match status" value="1"/>
</dbReference>
<dbReference type="InterPro" id="IPR004013">
    <property type="entry name" value="PHP_dom"/>
</dbReference>
<dbReference type="GO" id="GO:0008270">
    <property type="term" value="F:zinc ion binding"/>
    <property type="evidence" value="ECO:0007669"/>
    <property type="project" value="TreeGrafter"/>
</dbReference>
<dbReference type="SUPFAM" id="SSF89550">
    <property type="entry name" value="PHP domain-like"/>
    <property type="match status" value="1"/>
</dbReference>
<gene>
    <name evidence="2" type="ORF">SAMN02746066_03947</name>
</gene>
<dbReference type="STRING" id="1120996.SAMN02746066_03947"/>
<dbReference type="GO" id="GO:0005829">
    <property type="term" value="C:cytosol"/>
    <property type="evidence" value="ECO:0007669"/>
    <property type="project" value="TreeGrafter"/>
</dbReference>
<dbReference type="InterPro" id="IPR050243">
    <property type="entry name" value="PHP_phosphatase"/>
</dbReference>
<dbReference type="Proteomes" id="UP000184038">
    <property type="component" value="Unassembled WGS sequence"/>
</dbReference>
<dbReference type="OrthoDB" id="9808747at2"/>
<sequence length="237" mass="26477">MKYELDIHTHTIASGHAYNTLQEMIHTAKEKGLKLLGVSDHAIAMPGTCHLFYFHNLKVVERQYGDLELMLGSEVNVIGYNGELDLDEETLKGLDYAIASLHTPCLAPGTMAQNTNALIKAMENPHINVIGHPDDSRFPIDYEQLVLAAKKNHVLIEINNSSLNPKGFRQNARENDITILNLCKQYDVPVCLNSDAHISSDIGNTIFIDPLLAETNFPEELIINTSVDKFKHFLSNK</sequence>
<dbReference type="SMART" id="SM00481">
    <property type="entry name" value="POLIIIAc"/>
    <property type="match status" value="1"/>
</dbReference>
<keyword evidence="2" id="KW-0378">Hydrolase</keyword>